<protein>
    <submittedName>
        <fullName evidence="3">Uncharacterized protein</fullName>
    </submittedName>
</protein>
<sequence>MVWRWEKRRNYKTRKLAGGFSTPELSFLVVLLVLFFLIFRLIAILFLGFPQGCPDMLGVVHRSNSPGLPSLLTMLYLVGFGLLGFWVALVLSTWRQMKPRILNIGWFRIFELGVIVVFGINLYGWAYISNIAPPDAILIRDVPQLSAQSYALLYPDRRSFLPKVQYALQYRSCIWIDEKKIIDEYTDKRKYNAALEQWLQDLKADPLAKKPNIQDFYPPRKSRRFGGKLLRFPPPKAKSGARDATDAELELAKKQGYHLQQ</sequence>
<keyword evidence="2" id="KW-0812">Transmembrane</keyword>
<evidence type="ECO:0000256" key="2">
    <source>
        <dbReference type="SAM" id="Phobius"/>
    </source>
</evidence>
<dbReference type="EMBL" id="UOEE01000073">
    <property type="protein sequence ID" value="VAV88727.1"/>
    <property type="molecule type" value="Genomic_DNA"/>
</dbReference>
<evidence type="ECO:0000313" key="3">
    <source>
        <dbReference type="EMBL" id="VAV88727.1"/>
    </source>
</evidence>
<name>A0A3B0RB22_9ZZZZ</name>
<keyword evidence="2" id="KW-1133">Transmembrane helix</keyword>
<gene>
    <name evidence="3" type="ORF">MNBD_ALPHA06-1365</name>
</gene>
<keyword evidence="2" id="KW-0472">Membrane</keyword>
<feature type="transmembrane region" description="Helical" evidence="2">
    <location>
        <begin position="69"/>
        <end position="94"/>
    </location>
</feature>
<feature type="transmembrane region" description="Helical" evidence="2">
    <location>
        <begin position="25"/>
        <end position="49"/>
    </location>
</feature>
<evidence type="ECO:0000256" key="1">
    <source>
        <dbReference type="SAM" id="MobiDB-lite"/>
    </source>
</evidence>
<organism evidence="3">
    <name type="scientific">hydrothermal vent metagenome</name>
    <dbReference type="NCBI Taxonomy" id="652676"/>
    <lineage>
        <taxon>unclassified sequences</taxon>
        <taxon>metagenomes</taxon>
        <taxon>ecological metagenomes</taxon>
    </lineage>
</organism>
<accession>A0A3B0RB22</accession>
<feature type="transmembrane region" description="Helical" evidence="2">
    <location>
        <begin position="106"/>
        <end position="128"/>
    </location>
</feature>
<reference evidence="3" key="1">
    <citation type="submission" date="2018-06" db="EMBL/GenBank/DDBJ databases">
        <authorList>
            <person name="Zhirakovskaya E."/>
        </authorList>
    </citation>
    <scope>NUCLEOTIDE SEQUENCE</scope>
</reference>
<proteinExistence type="predicted"/>
<feature type="region of interest" description="Disordered" evidence="1">
    <location>
        <begin position="221"/>
        <end position="245"/>
    </location>
</feature>
<dbReference type="AlphaFoldDB" id="A0A3B0RB22"/>